<reference evidence="1 2" key="1">
    <citation type="submission" date="2018-06" db="EMBL/GenBank/DDBJ databases">
        <title>WGS assembly of Brassica rapa FPsc.</title>
        <authorList>
            <person name="Bowman J."/>
            <person name="Kohchi T."/>
            <person name="Yamato K."/>
            <person name="Jenkins J."/>
            <person name="Shu S."/>
            <person name="Ishizaki K."/>
            <person name="Yamaoka S."/>
            <person name="Nishihama R."/>
            <person name="Nakamura Y."/>
            <person name="Berger F."/>
            <person name="Adam C."/>
            <person name="Aki S."/>
            <person name="Althoff F."/>
            <person name="Araki T."/>
            <person name="Arteaga-Vazquez M."/>
            <person name="Balasubrmanian S."/>
            <person name="Bauer D."/>
            <person name="Boehm C."/>
            <person name="Briginshaw L."/>
            <person name="Caballero-Perez J."/>
            <person name="Catarino B."/>
            <person name="Chen F."/>
            <person name="Chiyoda S."/>
            <person name="Chovatia M."/>
            <person name="Davies K."/>
            <person name="Delmans M."/>
            <person name="Demura T."/>
            <person name="Dierschke T."/>
            <person name="Dolan L."/>
            <person name="Dorantes-Acosta A."/>
            <person name="Eklund D."/>
            <person name="Florent S."/>
            <person name="Flores-Sandoval E."/>
            <person name="Fujiyama A."/>
            <person name="Fukuzawa H."/>
            <person name="Galik B."/>
            <person name="Grimanelli D."/>
            <person name="Grimwood J."/>
            <person name="Grossniklaus U."/>
            <person name="Hamada T."/>
            <person name="Haseloff J."/>
            <person name="Hetherington A."/>
            <person name="Higo A."/>
            <person name="Hirakawa Y."/>
            <person name="Hundley H."/>
            <person name="Ikeda Y."/>
            <person name="Inoue K."/>
            <person name="Inoue S."/>
            <person name="Ishida S."/>
            <person name="Jia Q."/>
            <person name="Kakita M."/>
            <person name="Kanazawa T."/>
            <person name="Kawai Y."/>
            <person name="Kawashima T."/>
            <person name="Kennedy M."/>
            <person name="Kinose K."/>
            <person name="Kinoshita T."/>
            <person name="Kohara Y."/>
            <person name="Koide E."/>
            <person name="Komatsu K."/>
            <person name="Kopischke S."/>
            <person name="Kubo M."/>
            <person name="Kyozuka J."/>
            <person name="Lagercrantz U."/>
            <person name="Lin S."/>
            <person name="Lindquist E."/>
            <person name="Lipzen A."/>
            <person name="Lu C."/>
            <person name="Luna E."/>
            <person name="Martienssen R."/>
            <person name="Minamino N."/>
            <person name="Mizutani M."/>
            <person name="Mizutani M."/>
            <person name="Mochizuki N."/>
            <person name="Monte I."/>
            <person name="Mosher R."/>
            <person name="Nagasaki H."/>
            <person name="Nakagami H."/>
            <person name="Naramoto S."/>
            <person name="Nishitani K."/>
            <person name="Ohtani M."/>
            <person name="Okamoto T."/>
            <person name="Okumura M."/>
            <person name="Phillips J."/>
            <person name="Pollak B."/>
            <person name="Reinders A."/>
            <person name="Roevekamp M."/>
            <person name="Sano R."/>
            <person name="Sawa S."/>
            <person name="Schmid M."/>
            <person name="Shirakawa M."/>
            <person name="Solano R."/>
            <person name="Spunde A."/>
            <person name="Suetsugu N."/>
            <person name="Sugano S."/>
            <person name="Sugiyama A."/>
            <person name="Sun R."/>
            <person name="Suzuki Y."/>
            <person name="Takenaka M."/>
            <person name="Takezawa D."/>
            <person name="Tomogane H."/>
            <person name="Tsuzuki M."/>
            <person name="Ueda T."/>
            <person name="Umeda M."/>
            <person name="Ward J."/>
            <person name="Watanabe Y."/>
            <person name="Yazaki K."/>
            <person name="Yokoyama R."/>
            <person name="Yoshitake Y."/>
            <person name="Yotsui I."/>
            <person name="Zachgo S."/>
            <person name="Schmutz J."/>
        </authorList>
    </citation>
    <scope>NUCLEOTIDE SEQUENCE [LARGE SCALE GENOMIC DNA]</scope>
    <source>
        <strain evidence="2">cv. B-3</strain>
    </source>
</reference>
<dbReference type="EMBL" id="CM010636">
    <property type="protein sequence ID" value="RID43241.1"/>
    <property type="molecule type" value="Genomic_DNA"/>
</dbReference>
<name>A0A397XPW3_BRACM</name>
<evidence type="ECO:0000313" key="1">
    <source>
        <dbReference type="EMBL" id="RID43241.1"/>
    </source>
</evidence>
<protein>
    <submittedName>
        <fullName evidence="1">Uncharacterized protein</fullName>
    </submittedName>
</protein>
<dbReference type="Proteomes" id="UP000264353">
    <property type="component" value="Chromosome A9"/>
</dbReference>
<gene>
    <name evidence="1" type="ORF">BRARA_I00113</name>
</gene>
<accession>A0A397XPW3</accession>
<proteinExistence type="predicted"/>
<organism evidence="1 2">
    <name type="scientific">Brassica campestris</name>
    <name type="common">Field mustard</name>
    <dbReference type="NCBI Taxonomy" id="3711"/>
    <lineage>
        <taxon>Eukaryota</taxon>
        <taxon>Viridiplantae</taxon>
        <taxon>Streptophyta</taxon>
        <taxon>Embryophyta</taxon>
        <taxon>Tracheophyta</taxon>
        <taxon>Spermatophyta</taxon>
        <taxon>Magnoliopsida</taxon>
        <taxon>eudicotyledons</taxon>
        <taxon>Gunneridae</taxon>
        <taxon>Pentapetalae</taxon>
        <taxon>rosids</taxon>
        <taxon>malvids</taxon>
        <taxon>Brassicales</taxon>
        <taxon>Brassicaceae</taxon>
        <taxon>Brassiceae</taxon>
        <taxon>Brassica</taxon>
    </lineage>
</organism>
<evidence type="ECO:0000313" key="2">
    <source>
        <dbReference type="Proteomes" id="UP000264353"/>
    </source>
</evidence>
<sequence length="95" mass="11248">MPHMTVNKSTVRVISIIFARQINHSDSTRAPSLLRTVATHSTIYHIWRQRNNLLHNHIHIPAITVFRLINRNIRNTLLGRRSKKKFMPLMSKWLM</sequence>
<dbReference type="AlphaFoldDB" id="A0A397XPW3"/>